<dbReference type="EMBL" id="JANAVB010034619">
    <property type="protein sequence ID" value="KAJ6806275.1"/>
    <property type="molecule type" value="Genomic_DNA"/>
</dbReference>
<dbReference type="GO" id="GO:0015662">
    <property type="term" value="F:P-type ion transporter activity"/>
    <property type="evidence" value="ECO:0007669"/>
    <property type="project" value="TreeGrafter"/>
</dbReference>
<reference evidence="7" key="2">
    <citation type="submission" date="2023-04" db="EMBL/GenBank/DDBJ databases">
        <authorList>
            <person name="Bruccoleri R.E."/>
            <person name="Oakeley E.J."/>
            <person name="Faust A.-M."/>
            <person name="Dessus-Babus S."/>
            <person name="Altorfer M."/>
            <person name="Burckhardt D."/>
            <person name="Oertli M."/>
            <person name="Naumann U."/>
            <person name="Petersen F."/>
            <person name="Wong J."/>
        </authorList>
    </citation>
    <scope>NUCLEOTIDE SEQUENCE</scope>
    <source>
        <strain evidence="7">GSM-AAB239-AS_SAM_17_03QT</strain>
        <tissue evidence="7">Leaf</tissue>
    </source>
</reference>
<keyword evidence="8" id="KW-1185">Reference proteome</keyword>
<organism evidence="7 8">
    <name type="scientific">Iris pallida</name>
    <name type="common">Sweet iris</name>
    <dbReference type="NCBI Taxonomy" id="29817"/>
    <lineage>
        <taxon>Eukaryota</taxon>
        <taxon>Viridiplantae</taxon>
        <taxon>Streptophyta</taxon>
        <taxon>Embryophyta</taxon>
        <taxon>Tracheophyta</taxon>
        <taxon>Spermatophyta</taxon>
        <taxon>Magnoliopsida</taxon>
        <taxon>Liliopsida</taxon>
        <taxon>Asparagales</taxon>
        <taxon>Iridaceae</taxon>
        <taxon>Iridoideae</taxon>
        <taxon>Irideae</taxon>
        <taxon>Iris</taxon>
    </lineage>
</organism>
<evidence type="ECO:0000256" key="1">
    <source>
        <dbReference type="ARBA" id="ARBA00004141"/>
    </source>
</evidence>
<proteinExistence type="predicted"/>
<dbReference type="AlphaFoldDB" id="A0AAX6ER67"/>
<reference evidence="7" key="1">
    <citation type="journal article" date="2023" name="GigaByte">
        <title>Genome assembly of the bearded iris, Iris pallida Lam.</title>
        <authorList>
            <person name="Bruccoleri R.E."/>
            <person name="Oakeley E.J."/>
            <person name="Faust A.M.E."/>
            <person name="Altorfer M."/>
            <person name="Dessus-Babus S."/>
            <person name="Burckhardt D."/>
            <person name="Oertli M."/>
            <person name="Naumann U."/>
            <person name="Petersen F."/>
            <person name="Wong J."/>
        </authorList>
    </citation>
    <scope>NUCLEOTIDE SEQUENCE</scope>
    <source>
        <strain evidence="7">GSM-AAB239-AS_SAM_17_03QT</strain>
    </source>
</reference>
<protein>
    <submittedName>
        <fullName evidence="7">Manganese-transporting ATPase PDR2</fullName>
    </submittedName>
</protein>
<name>A0AAX6ER67_IRIPA</name>
<dbReference type="Proteomes" id="UP001140949">
    <property type="component" value="Unassembled WGS sequence"/>
</dbReference>
<keyword evidence="6" id="KW-1278">Translocase</keyword>
<evidence type="ECO:0000313" key="7">
    <source>
        <dbReference type="EMBL" id="KAJ6806275.1"/>
    </source>
</evidence>
<keyword evidence="5" id="KW-0460">Magnesium</keyword>
<evidence type="ECO:0000256" key="6">
    <source>
        <dbReference type="ARBA" id="ARBA00022967"/>
    </source>
</evidence>
<keyword evidence="4" id="KW-0067">ATP-binding</keyword>
<dbReference type="GO" id="GO:0019829">
    <property type="term" value="F:ATPase-coupled monoatomic cation transmembrane transporter activity"/>
    <property type="evidence" value="ECO:0007669"/>
    <property type="project" value="TreeGrafter"/>
</dbReference>
<dbReference type="GO" id="GO:0005789">
    <property type="term" value="C:endoplasmic reticulum membrane"/>
    <property type="evidence" value="ECO:0007669"/>
    <property type="project" value="TreeGrafter"/>
</dbReference>
<comment type="caution">
    <text evidence="7">The sequence shown here is derived from an EMBL/GenBank/DDBJ whole genome shotgun (WGS) entry which is preliminary data.</text>
</comment>
<evidence type="ECO:0000313" key="8">
    <source>
        <dbReference type="Proteomes" id="UP001140949"/>
    </source>
</evidence>
<evidence type="ECO:0000256" key="4">
    <source>
        <dbReference type="ARBA" id="ARBA00022840"/>
    </source>
</evidence>
<dbReference type="GO" id="GO:0005524">
    <property type="term" value="F:ATP binding"/>
    <property type="evidence" value="ECO:0007669"/>
    <property type="project" value="UniProtKB-KW"/>
</dbReference>
<evidence type="ECO:0000256" key="3">
    <source>
        <dbReference type="ARBA" id="ARBA00022741"/>
    </source>
</evidence>
<dbReference type="GO" id="GO:0006874">
    <property type="term" value="P:intracellular calcium ion homeostasis"/>
    <property type="evidence" value="ECO:0007669"/>
    <property type="project" value="TreeGrafter"/>
</dbReference>
<sequence length="104" mass="11469">MELLIGFNTSLISLARHGIFCTKPFRIPFAGKEFQEVVGLSNDGNLEPDTAKLPERTVEILSSCHALVFVDNKLVGNPLKKAALKGIDWIYTSDEKALPKRLAT</sequence>
<dbReference type="GO" id="GO:0046872">
    <property type="term" value="F:metal ion binding"/>
    <property type="evidence" value="ECO:0007669"/>
    <property type="project" value="UniProtKB-KW"/>
</dbReference>
<dbReference type="PANTHER" id="PTHR45630:SF7">
    <property type="entry name" value="ENDOPLASMIC RETICULUM TRANSMEMBRANE HELIX TRANSLOCASE"/>
    <property type="match status" value="1"/>
</dbReference>
<accession>A0AAX6ER67</accession>
<dbReference type="InterPro" id="IPR006544">
    <property type="entry name" value="P-type_TPase_V"/>
</dbReference>
<keyword evidence="2" id="KW-0479">Metal-binding</keyword>
<dbReference type="PANTHER" id="PTHR45630">
    <property type="entry name" value="CATION-TRANSPORTING ATPASE-RELATED"/>
    <property type="match status" value="1"/>
</dbReference>
<gene>
    <name evidence="7" type="ORF">M6B38_175740</name>
</gene>
<comment type="subcellular location">
    <subcellularLocation>
        <location evidence="1">Membrane</location>
        <topology evidence="1">Multi-pass membrane protein</topology>
    </subcellularLocation>
</comment>
<keyword evidence="3" id="KW-0547">Nucleotide-binding</keyword>
<evidence type="ECO:0000256" key="5">
    <source>
        <dbReference type="ARBA" id="ARBA00022842"/>
    </source>
</evidence>
<evidence type="ECO:0000256" key="2">
    <source>
        <dbReference type="ARBA" id="ARBA00022723"/>
    </source>
</evidence>